<keyword evidence="2" id="KW-0472">Membrane</keyword>
<dbReference type="Proteomes" id="UP000182829">
    <property type="component" value="Unassembled WGS sequence"/>
</dbReference>
<organism evidence="3 4">
    <name type="scientific">Natronobacterium gregoryi</name>
    <dbReference type="NCBI Taxonomy" id="44930"/>
    <lineage>
        <taxon>Archaea</taxon>
        <taxon>Methanobacteriati</taxon>
        <taxon>Methanobacteriota</taxon>
        <taxon>Stenosarchaea group</taxon>
        <taxon>Halobacteria</taxon>
        <taxon>Halobacteriales</taxon>
        <taxon>Natrialbaceae</taxon>
        <taxon>Natronobacterium</taxon>
    </lineage>
</organism>
<keyword evidence="2" id="KW-0812">Transmembrane</keyword>
<protein>
    <submittedName>
        <fullName evidence="3">Uncharacterized protein</fullName>
    </submittedName>
</protein>
<proteinExistence type="predicted"/>
<evidence type="ECO:0000256" key="2">
    <source>
        <dbReference type="SAM" id="Phobius"/>
    </source>
</evidence>
<accession>A0A1I3K7A8</accession>
<evidence type="ECO:0000256" key="1">
    <source>
        <dbReference type="SAM" id="MobiDB-lite"/>
    </source>
</evidence>
<feature type="region of interest" description="Disordered" evidence="1">
    <location>
        <begin position="1"/>
        <end position="21"/>
    </location>
</feature>
<sequence length="93" mass="9205">MRQSTQIPQNGIGTESSPGTGTLGSGVAFVALALAVLWALSNPTLAASVTAAVVGAVTLALAGGRALARRLRGRIAKLSIPGVATVRISVSPN</sequence>
<dbReference type="AlphaFoldDB" id="A0A1I3K7A8"/>
<keyword evidence="2" id="KW-1133">Transmembrane helix</keyword>
<feature type="transmembrane region" description="Helical" evidence="2">
    <location>
        <begin position="21"/>
        <end position="40"/>
    </location>
</feature>
<reference evidence="3 4" key="1">
    <citation type="submission" date="2016-10" db="EMBL/GenBank/DDBJ databases">
        <authorList>
            <person name="de Groot N.N."/>
        </authorList>
    </citation>
    <scope>NUCLEOTIDE SEQUENCE [LARGE SCALE GENOMIC DNA]</scope>
    <source>
        <strain evidence="3 4">SP2</strain>
    </source>
</reference>
<feature type="compositionally biased region" description="Polar residues" evidence="1">
    <location>
        <begin position="1"/>
        <end position="20"/>
    </location>
</feature>
<dbReference type="EMBL" id="FORO01000003">
    <property type="protein sequence ID" value="SFI68349.1"/>
    <property type="molecule type" value="Genomic_DNA"/>
</dbReference>
<dbReference type="RefSeq" id="WP_005578304.1">
    <property type="nucleotide sequence ID" value="NZ_FORO01000003.1"/>
</dbReference>
<dbReference type="GeneID" id="14208920"/>
<feature type="transmembrane region" description="Helical" evidence="2">
    <location>
        <begin position="46"/>
        <end position="68"/>
    </location>
</feature>
<name>A0A1I3K7A8_9EURY</name>
<evidence type="ECO:0000313" key="4">
    <source>
        <dbReference type="Proteomes" id="UP000182829"/>
    </source>
</evidence>
<evidence type="ECO:0000313" key="3">
    <source>
        <dbReference type="EMBL" id="SFI68349.1"/>
    </source>
</evidence>
<gene>
    <name evidence="3" type="ORF">SAMN05443661_103122</name>
</gene>